<keyword evidence="2" id="KW-0812">Transmembrane</keyword>
<evidence type="ECO:0000256" key="1">
    <source>
        <dbReference type="SAM" id="MobiDB-lite"/>
    </source>
</evidence>
<feature type="region of interest" description="Disordered" evidence="1">
    <location>
        <begin position="184"/>
        <end position="224"/>
    </location>
</feature>
<dbReference type="AlphaFoldDB" id="A0A151XFI9"/>
<evidence type="ECO:0000313" key="3">
    <source>
        <dbReference type="EMBL" id="KYQ59162.1"/>
    </source>
</evidence>
<name>A0A151XFI9_9HYME</name>
<evidence type="ECO:0000313" key="4">
    <source>
        <dbReference type="Proteomes" id="UP000075809"/>
    </source>
</evidence>
<protein>
    <submittedName>
        <fullName evidence="3">Uncharacterized protein</fullName>
    </submittedName>
</protein>
<accession>A0A151XFI9</accession>
<keyword evidence="4" id="KW-1185">Reference proteome</keyword>
<dbReference type="EMBL" id="KQ982182">
    <property type="protein sequence ID" value="KYQ59162.1"/>
    <property type="molecule type" value="Genomic_DNA"/>
</dbReference>
<dbReference type="Proteomes" id="UP000075809">
    <property type="component" value="Unassembled WGS sequence"/>
</dbReference>
<sequence>MLPVVHETGGPPSSRRRRRATAVPLVVAALTVSGKAKINARNTGAGRISRLTSTATMMTMALTVLLVLVPAAFPEKIPIEMTASLFCSYANEEKPGKSTKSRGRLWHERRRHGGVGSKTLRGVYFWWNYAKGIVKTSEEEHIIRLKYAKMLLSSEVKTRKVLSMDGEWVEGRRTDGIAVMEVPVYDPSDRKRKSHERQCDERAKEIEREKSKERSEGESIEKAG</sequence>
<feature type="region of interest" description="Disordered" evidence="1">
    <location>
        <begin position="1"/>
        <end position="20"/>
    </location>
</feature>
<keyword evidence="2" id="KW-1133">Transmembrane helix</keyword>
<feature type="transmembrane region" description="Helical" evidence="2">
    <location>
        <begin position="52"/>
        <end position="73"/>
    </location>
</feature>
<evidence type="ECO:0000256" key="2">
    <source>
        <dbReference type="SAM" id="Phobius"/>
    </source>
</evidence>
<organism evidence="3 4">
    <name type="scientific">Mycetomoellerius zeteki</name>
    <dbReference type="NCBI Taxonomy" id="64791"/>
    <lineage>
        <taxon>Eukaryota</taxon>
        <taxon>Metazoa</taxon>
        <taxon>Ecdysozoa</taxon>
        <taxon>Arthropoda</taxon>
        <taxon>Hexapoda</taxon>
        <taxon>Insecta</taxon>
        <taxon>Pterygota</taxon>
        <taxon>Neoptera</taxon>
        <taxon>Endopterygota</taxon>
        <taxon>Hymenoptera</taxon>
        <taxon>Apocrita</taxon>
        <taxon>Aculeata</taxon>
        <taxon>Formicoidea</taxon>
        <taxon>Formicidae</taxon>
        <taxon>Myrmicinae</taxon>
        <taxon>Mycetomoellerius</taxon>
    </lineage>
</organism>
<gene>
    <name evidence="3" type="ORF">ALC60_01747</name>
</gene>
<reference evidence="3 4" key="1">
    <citation type="submission" date="2015-09" db="EMBL/GenBank/DDBJ databases">
        <title>Trachymyrmex zeteki WGS genome.</title>
        <authorList>
            <person name="Nygaard S."/>
            <person name="Hu H."/>
            <person name="Boomsma J."/>
            <person name="Zhang G."/>
        </authorList>
    </citation>
    <scope>NUCLEOTIDE SEQUENCE [LARGE SCALE GENOMIC DNA]</scope>
    <source>
        <strain evidence="3">Tzet28-1</strain>
        <tissue evidence="3">Whole body</tissue>
    </source>
</reference>
<feature type="compositionally biased region" description="Basic and acidic residues" evidence="1">
    <location>
        <begin position="196"/>
        <end position="224"/>
    </location>
</feature>
<keyword evidence="2" id="KW-0472">Membrane</keyword>
<proteinExistence type="predicted"/>